<evidence type="ECO:0000313" key="4">
    <source>
        <dbReference type="EMBL" id="RNM41138.1"/>
    </source>
</evidence>
<dbReference type="Gene3D" id="3.75.10.10">
    <property type="entry name" value="L-arginine/glycine Amidinotransferase, Chain A"/>
    <property type="match status" value="1"/>
</dbReference>
<organism evidence="3 6">
    <name type="scientific">Eggerthella sinensis</name>
    <dbReference type="NCBI Taxonomy" id="242230"/>
    <lineage>
        <taxon>Bacteria</taxon>
        <taxon>Bacillati</taxon>
        <taxon>Actinomycetota</taxon>
        <taxon>Coriobacteriia</taxon>
        <taxon>Eggerthellales</taxon>
        <taxon>Eggerthellaceae</taxon>
        <taxon>Eggerthella</taxon>
    </lineage>
</organism>
<dbReference type="GO" id="GO:0004674">
    <property type="term" value="F:protein serine/threonine kinase activity"/>
    <property type="evidence" value="ECO:0007669"/>
    <property type="project" value="UniProtKB-KW"/>
</dbReference>
<dbReference type="EMBL" id="PPTT01000022">
    <property type="protein sequence ID" value="RDB67733.1"/>
    <property type="molecule type" value="Genomic_DNA"/>
</dbReference>
<protein>
    <submittedName>
        <fullName evidence="3">Serine/threonine protein kinase</fullName>
    </submittedName>
</protein>
<feature type="non-terminal residue" evidence="3">
    <location>
        <position position="40"/>
    </location>
</feature>
<evidence type="ECO:0000313" key="6">
    <source>
        <dbReference type="Proteomes" id="UP000270112"/>
    </source>
</evidence>
<sequence length="40" mass="4545">MAKIVSSWNDWDPLKRVIVGRCDYSMIPPEEPATSEKVPV</sequence>
<dbReference type="Proteomes" id="UP000253817">
    <property type="component" value="Unassembled WGS sequence"/>
</dbReference>
<proteinExistence type="predicted"/>
<dbReference type="Proteomes" id="UP000270112">
    <property type="component" value="Unassembled WGS sequence"/>
</dbReference>
<dbReference type="AlphaFoldDB" id="A0A369LZK5"/>
<gene>
    <name evidence="2" type="ORF">C1876_12375</name>
    <name evidence="1" type="ORF">C1876_16845</name>
    <name evidence="4" type="ORF">DMP09_11185</name>
    <name evidence="3" type="ORF">DMP09_15030</name>
</gene>
<keyword evidence="5" id="KW-1185">Reference proteome</keyword>
<evidence type="ECO:0000313" key="3">
    <source>
        <dbReference type="EMBL" id="RNM40265.1"/>
    </source>
</evidence>
<keyword evidence="3" id="KW-0723">Serine/threonine-protein kinase</keyword>
<dbReference type="EMBL" id="PPTT01000048">
    <property type="protein sequence ID" value="RDB63666.1"/>
    <property type="molecule type" value="Genomic_DNA"/>
</dbReference>
<evidence type="ECO:0000313" key="5">
    <source>
        <dbReference type="Proteomes" id="UP000253817"/>
    </source>
</evidence>
<evidence type="ECO:0000313" key="2">
    <source>
        <dbReference type="EMBL" id="RDB67733.1"/>
    </source>
</evidence>
<reference evidence="1 5" key="1">
    <citation type="journal article" date="2018" name="Elife">
        <title>Discovery and characterization of a prevalent human gut bacterial enzyme sufficient for the inactivation of a family of plant toxins.</title>
        <authorList>
            <person name="Koppel N."/>
            <person name="Bisanz J.E."/>
            <person name="Pandelia M.E."/>
            <person name="Turnbaugh P.J."/>
            <person name="Balskus E.P."/>
        </authorList>
    </citation>
    <scope>NUCLEOTIDE SEQUENCE [LARGE SCALE GENOMIC DNA]</scope>
    <source>
        <strain evidence="1 5">DSM 16107</strain>
    </source>
</reference>
<reference evidence="6" key="2">
    <citation type="submission" date="2018-05" db="EMBL/GenBank/DDBJ databases">
        <title>Genome Sequencing of selected type strains of the family Eggerthellaceae.</title>
        <authorList>
            <person name="Danylec N."/>
            <person name="Stoll D.A."/>
            <person name="Doetsch A."/>
            <person name="Huch M."/>
        </authorList>
    </citation>
    <scope>NUCLEOTIDE SEQUENCE [LARGE SCALE GENOMIC DNA]</scope>
    <source>
        <strain evidence="6">DSM 16107</strain>
    </source>
</reference>
<dbReference type="SUPFAM" id="SSF55909">
    <property type="entry name" value="Pentein"/>
    <property type="match status" value="1"/>
</dbReference>
<keyword evidence="3" id="KW-0418">Kinase</keyword>
<name>A0A369LZK5_9ACTN</name>
<dbReference type="EMBL" id="QICC01000093">
    <property type="protein sequence ID" value="RNM40265.1"/>
    <property type="molecule type" value="Genomic_DNA"/>
</dbReference>
<keyword evidence="3" id="KW-0808">Transferase</keyword>
<comment type="caution">
    <text evidence="3">The sequence shown here is derived from an EMBL/GenBank/DDBJ whole genome shotgun (WGS) entry which is preliminary data.</text>
</comment>
<accession>A0A369LZK5</accession>
<dbReference type="EMBL" id="QICC01000048">
    <property type="protein sequence ID" value="RNM41138.1"/>
    <property type="molecule type" value="Genomic_DNA"/>
</dbReference>
<reference evidence="3" key="3">
    <citation type="journal article" date="2019" name="Microbiol. Resour. Announc.">
        <title>Draft Genome Sequences of Type Strains of Gordonibacter faecihominis, Paraeggerthella hongkongensis, Parvibacter caecicola,Slackia equolifaciens, Slackia faecicanis, and Slackia isoflavoniconvertens.</title>
        <authorList>
            <person name="Danylec N."/>
            <person name="Stoll D.A."/>
            <person name="Dotsch A."/>
            <person name="Huch M."/>
        </authorList>
    </citation>
    <scope>NUCLEOTIDE SEQUENCE</scope>
    <source>
        <strain evidence="3">DSM 16107</strain>
    </source>
</reference>
<evidence type="ECO:0000313" key="1">
    <source>
        <dbReference type="EMBL" id="RDB63666.1"/>
    </source>
</evidence>